<dbReference type="PANTHER" id="PTHR30332">
    <property type="entry name" value="PROBABLE GENERAL SECRETION PATHWAY PROTEIN D"/>
    <property type="match status" value="1"/>
</dbReference>
<feature type="region of interest" description="Disordered" evidence="5">
    <location>
        <begin position="1"/>
        <end position="20"/>
    </location>
</feature>
<comment type="similarity">
    <text evidence="4">Belongs to the bacterial secretin family.</text>
</comment>
<protein>
    <recommendedName>
        <fullName evidence="6">Type II/III secretion system secretin-like domain-containing protein</fullName>
    </recommendedName>
</protein>
<keyword evidence="2" id="KW-0732">Signal</keyword>
<evidence type="ECO:0000313" key="8">
    <source>
        <dbReference type="Proteomes" id="UP000435649"/>
    </source>
</evidence>
<evidence type="ECO:0000256" key="3">
    <source>
        <dbReference type="ARBA" id="ARBA00023136"/>
    </source>
</evidence>
<proteinExistence type="inferred from homology"/>
<evidence type="ECO:0000259" key="6">
    <source>
        <dbReference type="Pfam" id="PF00263"/>
    </source>
</evidence>
<dbReference type="InterPro" id="IPR050810">
    <property type="entry name" value="Bact_Secretion_Sys_Channel"/>
</dbReference>
<dbReference type="Pfam" id="PF00263">
    <property type="entry name" value="Secretin"/>
    <property type="match status" value="1"/>
</dbReference>
<evidence type="ECO:0000256" key="2">
    <source>
        <dbReference type="ARBA" id="ARBA00022729"/>
    </source>
</evidence>
<comment type="caution">
    <text evidence="7">The sequence shown here is derived from an EMBL/GenBank/DDBJ whole genome shotgun (WGS) entry which is preliminary data.</text>
</comment>
<dbReference type="InterPro" id="IPR004846">
    <property type="entry name" value="T2SS/T3SS_dom"/>
</dbReference>
<dbReference type="EMBL" id="VUNS01000020">
    <property type="protein sequence ID" value="MST98518.1"/>
    <property type="molecule type" value="Genomic_DNA"/>
</dbReference>
<sequence length="497" mass="54498">MVSADLSASPAATAAGSSKEGTMMKHAKIRSLSGALLLAGLVSAAAAAETDRQRTIVFTEDRGQHYMTSKTYRLNHVKAHDLMPYVLGAVKRFDSQSDVQSLDYLGKEQYLVVSTSDTLLPYIDDMIAKLDYPSAKVDENGIGIEGDGIYRWVYCPLFRSSENMREVLSLAFRPGGYGSGASFFDAPTNMFYWKSSKSQGEEYLKFLKAVDRPVPQMTVTLNVYMVSDNDFRELGIDYVAWKNGPGAELFATGFDFTDFDSLSKIRDFTSILSEGPLSAATGWGGIMVAPNFDATFLRMLAQKGKAYTAGSAAITVVNDFTSPAATGWDDASYRFKFVPQFQNIRKDEEQTTTIEAVDGAEYAFYLSMPVICFGEDPADRALTLMCEWNLAVNSLVETDDLGVTTIDSNTFGSMLTLENRAEKLIASFDKEIEVEQYNGMPFFGDIPVLKYLFGAESRVKSKMKIFVTMKAEAVENGSIVPPAAGEVIEAAKLAAVK</sequence>
<dbReference type="PANTHER" id="PTHR30332:SF24">
    <property type="entry name" value="SECRETIN GSPD-RELATED"/>
    <property type="match status" value="1"/>
</dbReference>
<evidence type="ECO:0000256" key="4">
    <source>
        <dbReference type="RuleBase" id="RU004003"/>
    </source>
</evidence>
<accession>A0A844G7U7</accession>
<evidence type="ECO:0000256" key="5">
    <source>
        <dbReference type="SAM" id="MobiDB-lite"/>
    </source>
</evidence>
<evidence type="ECO:0000313" key="7">
    <source>
        <dbReference type="EMBL" id="MST98518.1"/>
    </source>
</evidence>
<feature type="compositionally biased region" description="Low complexity" evidence="5">
    <location>
        <begin position="1"/>
        <end position="18"/>
    </location>
</feature>
<keyword evidence="3" id="KW-0472">Membrane</keyword>
<organism evidence="7 8">
    <name type="scientific">Victivallis lenta</name>
    <dbReference type="NCBI Taxonomy" id="2606640"/>
    <lineage>
        <taxon>Bacteria</taxon>
        <taxon>Pseudomonadati</taxon>
        <taxon>Lentisphaerota</taxon>
        <taxon>Lentisphaeria</taxon>
        <taxon>Victivallales</taxon>
        <taxon>Victivallaceae</taxon>
        <taxon>Victivallis</taxon>
    </lineage>
</organism>
<keyword evidence="8" id="KW-1185">Reference proteome</keyword>
<gene>
    <name evidence="7" type="ORF">FYJ85_15875</name>
</gene>
<name>A0A844G7U7_9BACT</name>
<feature type="domain" description="Type II/III secretion system secretin-like" evidence="6">
    <location>
        <begin position="399"/>
        <end position="472"/>
    </location>
</feature>
<reference evidence="7 8" key="1">
    <citation type="submission" date="2019-08" db="EMBL/GenBank/DDBJ databases">
        <title>In-depth cultivation of the pig gut microbiome towards novel bacterial diversity and tailored functional studies.</title>
        <authorList>
            <person name="Wylensek D."/>
            <person name="Hitch T.C.A."/>
            <person name="Clavel T."/>
        </authorList>
    </citation>
    <scope>NUCLEOTIDE SEQUENCE [LARGE SCALE GENOMIC DNA]</scope>
    <source>
        <strain evidence="7 8">BBE-744-WT-12</strain>
    </source>
</reference>
<dbReference type="AlphaFoldDB" id="A0A844G7U7"/>
<dbReference type="GO" id="GO:0016020">
    <property type="term" value="C:membrane"/>
    <property type="evidence" value="ECO:0007669"/>
    <property type="project" value="UniProtKB-SubCell"/>
</dbReference>
<dbReference type="GO" id="GO:0009306">
    <property type="term" value="P:protein secretion"/>
    <property type="evidence" value="ECO:0007669"/>
    <property type="project" value="InterPro"/>
</dbReference>
<dbReference type="Proteomes" id="UP000435649">
    <property type="component" value="Unassembled WGS sequence"/>
</dbReference>
<comment type="subcellular location">
    <subcellularLocation>
        <location evidence="1">Membrane</location>
    </subcellularLocation>
</comment>
<evidence type="ECO:0000256" key="1">
    <source>
        <dbReference type="ARBA" id="ARBA00004370"/>
    </source>
</evidence>